<accession>A0ABT1JU26</accession>
<dbReference type="Proteomes" id="UP001320766">
    <property type="component" value="Unassembled WGS sequence"/>
</dbReference>
<dbReference type="InterPro" id="IPR002938">
    <property type="entry name" value="FAD-bd"/>
</dbReference>
<evidence type="ECO:0000256" key="1">
    <source>
        <dbReference type="ARBA" id="ARBA00023002"/>
    </source>
</evidence>
<protein>
    <submittedName>
        <fullName evidence="4">2-polyprenyl-6-methoxyphenol hydroxylase-like FAD-dependent oxidoreductase</fullName>
    </submittedName>
</protein>
<dbReference type="PANTHER" id="PTHR13789">
    <property type="entry name" value="MONOOXYGENASE"/>
    <property type="match status" value="1"/>
</dbReference>
<proteinExistence type="predicted"/>
<comment type="caution">
    <text evidence="4">The sequence shown here is derived from an EMBL/GenBank/DDBJ whole genome shotgun (WGS) entry which is preliminary data.</text>
</comment>
<evidence type="ECO:0000313" key="5">
    <source>
        <dbReference type="Proteomes" id="UP001320766"/>
    </source>
</evidence>
<name>A0ABT1JU26_9ACTN</name>
<dbReference type="InterPro" id="IPR050493">
    <property type="entry name" value="FAD-dep_Monooxygenase_BioMet"/>
</dbReference>
<dbReference type="RefSeq" id="WP_253766683.1">
    <property type="nucleotide sequence ID" value="NZ_BAAAVE010000025.1"/>
</dbReference>
<dbReference type="SUPFAM" id="SSF51905">
    <property type="entry name" value="FAD/NAD(P)-binding domain"/>
    <property type="match status" value="1"/>
</dbReference>
<organism evidence="4 5">
    <name type="scientific">Nonomuraea roseoviolacea subsp. carminata</name>
    <dbReference type="NCBI Taxonomy" id="160689"/>
    <lineage>
        <taxon>Bacteria</taxon>
        <taxon>Bacillati</taxon>
        <taxon>Actinomycetota</taxon>
        <taxon>Actinomycetes</taxon>
        <taxon>Streptosporangiales</taxon>
        <taxon>Streptosporangiaceae</taxon>
        <taxon>Nonomuraea</taxon>
    </lineage>
</organism>
<dbReference type="PANTHER" id="PTHR13789:SF268">
    <property type="entry name" value="5-METHYLPHENAZINE-1-CARBOXYLATE 1-MONOOXYGENASE"/>
    <property type="match status" value="1"/>
</dbReference>
<evidence type="ECO:0000256" key="2">
    <source>
        <dbReference type="ARBA" id="ARBA00023033"/>
    </source>
</evidence>
<dbReference type="SUPFAM" id="SSF54373">
    <property type="entry name" value="FAD-linked reductases, C-terminal domain"/>
    <property type="match status" value="1"/>
</dbReference>
<reference evidence="4 5" key="1">
    <citation type="submission" date="2022-06" db="EMBL/GenBank/DDBJ databases">
        <title>Sequencing the genomes of 1000 actinobacteria strains.</title>
        <authorList>
            <person name="Klenk H.-P."/>
        </authorList>
    </citation>
    <scope>NUCLEOTIDE SEQUENCE [LARGE SCALE GENOMIC DNA]</scope>
    <source>
        <strain evidence="4 5">DSM 44170</strain>
    </source>
</reference>
<dbReference type="Gene3D" id="3.30.9.30">
    <property type="match status" value="1"/>
</dbReference>
<dbReference type="Gene3D" id="3.50.50.60">
    <property type="entry name" value="FAD/NAD(P)-binding domain"/>
    <property type="match status" value="1"/>
</dbReference>
<keyword evidence="1" id="KW-0560">Oxidoreductase</keyword>
<dbReference type="EMBL" id="JAMZEC010000001">
    <property type="protein sequence ID" value="MCP2345254.1"/>
    <property type="molecule type" value="Genomic_DNA"/>
</dbReference>
<dbReference type="PRINTS" id="PR00420">
    <property type="entry name" value="RNGMNOXGNASE"/>
</dbReference>
<dbReference type="Pfam" id="PF01494">
    <property type="entry name" value="FAD_binding_3"/>
    <property type="match status" value="1"/>
</dbReference>
<keyword evidence="5" id="KW-1185">Reference proteome</keyword>
<sequence length="414" mass="44837">MRIMIIGAGIGGLTTALSLHTAGLDCVVVESAAVLRPLGVGINLQSHATRELTELGLAERLAEKGVETTFMTFTDRFGGEILSIPRGRSAGYRWPQYSIHRGELQMILRAAVEERIGPVRLGTRFEGFEQDGDGVEVALRDVATGGATRERVDVLVGADGVQSSVRALLHPEGDPLRWGGIRMWRGIADGDRVRDGATVFVAGTNLSVKFVAYHISPADPRMVNWVAEVKVGDGGEVGEADWSRTGRLEDVAPYFAGWKHPDVDVTALLRATGRILEYPMVDRDPLEWWGRGRVTLLGDAAHPMYPIGSNGGSQAVLDARVLARCLATSGDPAEALAVYEAERRPPTSALVLAHRALPVEETISLVMERAPYGFADIADVLTPEELRAMTAAQRGITDMDVKALNERESWSVVR</sequence>
<gene>
    <name evidence="4" type="ORF">HD595_001376</name>
</gene>
<evidence type="ECO:0000259" key="3">
    <source>
        <dbReference type="Pfam" id="PF01494"/>
    </source>
</evidence>
<evidence type="ECO:0000313" key="4">
    <source>
        <dbReference type="EMBL" id="MCP2345254.1"/>
    </source>
</evidence>
<dbReference type="InterPro" id="IPR036188">
    <property type="entry name" value="FAD/NAD-bd_sf"/>
</dbReference>
<dbReference type="NCBIfam" id="NF005720">
    <property type="entry name" value="PRK07538.1"/>
    <property type="match status" value="1"/>
</dbReference>
<keyword evidence="2" id="KW-0503">Monooxygenase</keyword>
<feature type="domain" description="FAD-binding" evidence="3">
    <location>
        <begin position="3"/>
        <end position="351"/>
    </location>
</feature>